<feature type="compositionally biased region" description="Basic and acidic residues" evidence="1">
    <location>
        <begin position="8"/>
        <end position="19"/>
    </location>
</feature>
<feature type="region of interest" description="Disordered" evidence="1">
    <location>
        <begin position="1"/>
        <end position="152"/>
    </location>
</feature>
<proteinExistence type="predicted"/>
<reference evidence="2" key="1">
    <citation type="submission" date="2017-07" db="EMBL/GenBank/DDBJ databases">
        <title>Taro Niue Genome Assembly and Annotation.</title>
        <authorList>
            <person name="Atibalentja N."/>
            <person name="Keating K."/>
            <person name="Fields C.J."/>
        </authorList>
    </citation>
    <scope>NUCLEOTIDE SEQUENCE</scope>
    <source>
        <strain evidence="2">Niue_2</strain>
        <tissue evidence="2">Leaf</tissue>
    </source>
</reference>
<evidence type="ECO:0000313" key="2">
    <source>
        <dbReference type="EMBL" id="MQL79913.1"/>
    </source>
</evidence>
<evidence type="ECO:0000256" key="1">
    <source>
        <dbReference type="SAM" id="MobiDB-lite"/>
    </source>
</evidence>
<dbReference type="AlphaFoldDB" id="A0A843UFE0"/>
<keyword evidence="3" id="KW-1185">Reference proteome</keyword>
<feature type="compositionally biased region" description="Low complexity" evidence="1">
    <location>
        <begin position="33"/>
        <end position="44"/>
    </location>
</feature>
<evidence type="ECO:0000313" key="3">
    <source>
        <dbReference type="Proteomes" id="UP000652761"/>
    </source>
</evidence>
<comment type="caution">
    <text evidence="2">The sequence shown here is derived from an EMBL/GenBank/DDBJ whole genome shotgun (WGS) entry which is preliminary data.</text>
</comment>
<dbReference type="Proteomes" id="UP000652761">
    <property type="component" value="Unassembled WGS sequence"/>
</dbReference>
<gene>
    <name evidence="2" type="ORF">Taro_012356</name>
</gene>
<accession>A0A843UFE0</accession>
<dbReference type="EMBL" id="NMUH01000482">
    <property type="protein sequence ID" value="MQL79913.1"/>
    <property type="molecule type" value="Genomic_DNA"/>
</dbReference>
<organism evidence="2 3">
    <name type="scientific">Colocasia esculenta</name>
    <name type="common">Wild taro</name>
    <name type="synonym">Arum esculentum</name>
    <dbReference type="NCBI Taxonomy" id="4460"/>
    <lineage>
        <taxon>Eukaryota</taxon>
        <taxon>Viridiplantae</taxon>
        <taxon>Streptophyta</taxon>
        <taxon>Embryophyta</taxon>
        <taxon>Tracheophyta</taxon>
        <taxon>Spermatophyta</taxon>
        <taxon>Magnoliopsida</taxon>
        <taxon>Liliopsida</taxon>
        <taxon>Araceae</taxon>
        <taxon>Aroideae</taxon>
        <taxon>Colocasieae</taxon>
        <taxon>Colocasia</taxon>
    </lineage>
</organism>
<protein>
    <submittedName>
        <fullName evidence="2">Uncharacterized protein</fullName>
    </submittedName>
</protein>
<name>A0A843UFE0_COLES</name>
<sequence>MSGGLGDAGRDSRRSWGEQRRRHCRRGGGVTVARSQPRRAAAAAGAGGAMVGRRRWAEARSCGRSQGHAVAAANGGCTGAAQGNSTSEEEVDTRSVRSTLVDKQVDSQGLPSKLLKNKCQSVIPSSHPLIPSKRKWGSRPSSGESREVLKEE</sequence>